<dbReference type="Proteomes" id="UP000198727">
    <property type="component" value="Unassembled WGS sequence"/>
</dbReference>
<keyword evidence="6" id="KW-1003">Cell membrane</keyword>
<feature type="domain" description="ABC transmembrane type-2" evidence="7">
    <location>
        <begin position="35"/>
        <end position="271"/>
    </location>
</feature>
<dbReference type="GO" id="GO:0140359">
    <property type="term" value="F:ABC-type transporter activity"/>
    <property type="evidence" value="ECO:0007669"/>
    <property type="project" value="InterPro"/>
</dbReference>
<dbReference type="InterPro" id="IPR013525">
    <property type="entry name" value="ABC2_TM"/>
</dbReference>
<dbReference type="GO" id="GO:0043190">
    <property type="term" value="C:ATP-binding cassette (ABC) transporter complex"/>
    <property type="evidence" value="ECO:0007669"/>
    <property type="project" value="InterPro"/>
</dbReference>
<evidence type="ECO:0000256" key="6">
    <source>
        <dbReference type="RuleBase" id="RU361157"/>
    </source>
</evidence>
<keyword evidence="2 6" id="KW-0812">Transmembrane</keyword>
<feature type="transmembrane region" description="Helical" evidence="6">
    <location>
        <begin position="113"/>
        <end position="141"/>
    </location>
</feature>
<accession>A0A1I5VI83</accession>
<feature type="transmembrane region" description="Helical" evidence="6">
    <location>
        <begin position="147"/>
        <end position="169"/>
    </location>
</feature>
<evidence type="ECO:0000259" key="7">
    <source>
        <dbReference type="PROSITE" id="PS51012"/>
    </source>
</evidence>
<sequence length="273" mass="28774">MTTLDLDRTGALRAALGDEFTVLSRNLLKLRHHPGQIVATFAFPLISVILFGYVFGSAIPIPGGGNYREYLMPGLFVMGVVFGLMGSLTVIAKDNGLGVMDRFRSMPMARSAVPFGQTAADLIVAAGSLLIMAGCGLLFGWRAHNGLGATLGAFGLLLLLQYAVSWVGVYLGSLIKDEETAAKIGPLVMPVTMISNVFVPTDGMPAVLRAVADWNPVSAAVAACRELFGNPGLPGGDVPWPLAHPVAATIGWSVLLLVIFVPLAVRRFRTAGL</sequence>
<dbReference type="InterPro" id="IPR051784">
    <property type="entry name" value="Nod_factor_ABC_transporter"/>
</dbReference>
<dbReference type="STRING" id="587909.SAMN05421810_104383"/>
<feature type="transmembrane region" description="Helical" evidence="6">
    <location>
        <begin position="71"/>
        <end position="92"/>
    </location>
</feature>
<reference evidence="9" key="1">
    <citation type="submission" date="2016-10" db="EMBL/GenBank/DDBJ databases">
        <authorList>
            <person name="Varghese N."/>
            <person name="Submissions S."/>
        </authorList>
    </citation>
    <scope>NUCLEOTIDE SEQUENCE [LARGE SCALE GENOMIC DNA]</scope>
    <source>
        <strain evidence="9">CGMCC 4.5579</strain>
    </source>
</reference>
<dbReference type="PIRSF" id="PIRSF006648">
    <property type="entry name" value="DrrB"/>
    <property type="match status" value="1"/>
</dbReference>
<keyword evidence="9" id="KW-1185">Reference proteome</keyword>
<keyword evidence="3 6" id="KW-1133">Transmembrane helix</keyword>
<dbReference type="PANTHER" id="PTHR43229:SF2">
    <property type="entry name" value="NODULATION PROTEIN J"/>
    <property type="match status" value="1"/>
</dbReference>
<evidence type="ECO:0000313" key="9">
    <source>
        <dbReference type="Proteomes" id="UP000198727"/>
    </source>
</evidence>
<dbReference type="Pfam" id="PF01061">
    <property type="entry name" value="ABC2_membrane"/>
    <property type="match status" value="1"/>
</dbReference>
<evidence type="ECO:0000256" key="3">
    <source>
        <dbReference type="ARBA" id="ARBA00022989"/>
    </source>
</evidence>
<keyword evidence="6" id="KW-0813">Transport</keyword>
<evidence type="ECO:0000256" key="5">
    <source>
        <dbReference type="ARBA" id="ARBA00023251"/>
    </source>
</evidence>
<gene>
    <name evidence="8" type="ORF">SAMN05421810_104383</name>
</gene>
<keyword evidence="5" id="KW-0046">Antibiotic resistance</keyword>
<evidence type="ECO:0000313" key="8">
    <source>
        <dbReference type="EMBL" id="SFQ07189.1"/>
    </source>
</evidence>
<keyword evidence="4 6" id="KW-0472">Membrane</keyword>
<dbReference type="PROSITE" id="PS51012">
    <property type="entry name" value="ABC_TM2"/>
    <property type="match status" value="1"/>
</dbReference>
<dbReference type="InterPro" id="IPR047817">
    <property type="entry name" value="ABC2_TM_bact-type"/>
</dbReference>
<feature type="transmembrane region" description="Helical" evidence="6">
    <location>
        <begin position="242"/>
        <end position="265"/>
    </location>
</feature>
<dbReference type="InterPro" id="IPR000412">
    <property type="entry name" value="ABC_2_transport"/>
</dbReference>
<evidence type="ECO:0000256" key="1">
    <source>
        <dbReference type="ARBA" id="ARBA00004141"/>
    </source>
</evidence>
<dbReference type="AlphaFoldDB" id="A0A1I5VI83"/>
<protein>
    <recommendedName>
        <fullName evidence="6">Transport permease protein</fullName>
    </recommendedName>
</protein>
<name>A0A1I5VI83_9PSEU</name>
<dbReference type="RefSeq" id="WP_092530743.1">
    <property type="nucleotide sequence ID" value="NZ_FOWW01000004.1"/>
</dbReference>
<dbReference type="OrthoDB" id="3370990at2"/>
<proteinExistence type="inferred from homology"/>
<dbReference type="GO" id="GO:0046677">
    <property type="term" value="P:response to antibiotic"/>
    <property type="evidence" value="ECO:0007669"/>
    <property type="project" value="UniProtKB-KW"/>
</dbReference>
<evidence type="ECO:0000256" key="4">
    <source>
        <dbReference type="ARBA" id="ARBA00023136"/>
    </source>
</evidence>
<comment type="subcellular location">
    <subcellularLocation>
        <location evidence="6">Cell membrane</location>
        <topology evidence="6">Multi-pass membrane protein</topology>
    </subcellularLocation>
    <subcellularLocation>
        <location evidence="1">Membrane</location>
        <topology evidence="1">Multi-pass membrane protein</topology>
    </subcellularLocation>
</comment>
<dbReference type="EMBL" id="FOWW01000004">
    <property type="protein sequence ID" value="SFQ07189.1"/>
    <property type="molecule type" value="Genomic_DNA"/>
</dbReference>
<dbReference type="PANTHER" id="PTHR43229">
    <property type="entry name" value="NODULATION PROTEIN J"/>
    <property type="match status" value="1"/>
</dbReference>
<evidence type="ECO:0000256" key="2">
    <source>
        <dbReference type="ARBA" id="ARBA00022692"/>
    </source>
</evidence>
<comment type="caution">
    <text evidence="6">Lacks conserved residue(s) required for the propagation of feature annotation.</text>
</comment>
<feature type="transmembrane region" description="Helical" evidence="6">
    <location>
        <begin position="37"/>
        <end position="59"/>
    </location>
</feature>
<organism evidence="8 9">
    <name type="scientific">Amycolatopsis arida</name>
    <dbReference type="NCBI Taxonomy" id="587909"/>
    <lineage>
        <taxon>Bacteria</taxon>
        <taxon>Bacillati</taxon>
        <taxon>Actinomycetota</taxon>
        <taxon>Actinomycetes</taxon>
        <taxon>Pseudonocardiales</taxon>
        <taxon>Pseudonocardiaceae</taxon>
        <taxon>Amycolatopsis</taxon>
    </lineage>
</organism>
<comment type="similarity">
    <text evidence="6">Belongs to the ABC-2 integral membrane protein family.</text>
</comment>